<dbReference type="NCBIfam" id="TIGR01935">
    <property type="entry name" value="NOT-MenG"/>
    <property type="match status" value="1"/>
</dbReference>
<dbReference type="InterPro" id="IPR005493">
    <property type="entry name" value="RraA/RraA-like"/>
</dbReference>
<evidence type="ECO:0000256" key="5">
    <source>
        <dbReference type="ARBA" id="ARBA00022723"/>
    </source>
</evidence>
<comment type="catalytic activity">
    <reaction evidence="1 10">
        <text>4-hydroxy-4-methyl-2-oxoglutarate = 2 pyruvate</text>
        <dbReference type="Rhea" id="RHEA:22748"/>
        <dbReference type="ChEBI" id="CHEBI:15361"/>
        <dbReference type="ChEBI" id="CHEBI:58276"/>
        <dbReference type="EC" id="4.1.3.17"/>
    </reaction>
</comment>
<dbReference type="AlphaFoldDB" id="A0A841HPF8"/>
<comment type="subunit">
    <text evidence="4 10">Homotrimer.</text>
</comment>
<dbReference type="Proteomes" id="UP000588068">
    <property type="component" value="Unassembled WGS sequence"/>
</dbReference>
<dbReference type="EMBL" id="JACHHZ010000004">
    <property type="protein sequence ID" value="MBB6094524.1"/>
    <property type="molecule type" value="Genomic_DNA"/>
</dbReference>
<accession>A0A841HPF8</accession>
<sequence>MDFRTADLCDQFSDDIEVCEPLFRSYGGRARFAGRIATIKCFEDNSRVRELVKEPGDGRVLVVDAGGSMRRAVLGDMLAQSAVDQGWSGVIIFGCIRDSAAIAQMPLGVHALGTLPMKTDKRGEGQRDLVVRFAGATFRPGEWVYADEDGIIVARRSLV</sequence>
<evidence type="ECO:0000256" key="7">
    <source>
        <dbReference type="ARBA" id="ARBA00025046"/>
    </source>
</evidence>
<comment type="cofactor">
    <cofactor evidence="2 10">
        <name>a divalent metal cation</name>
        <dbReference type="ChEBI" id="CHEBI:60240"/>
    </cofactor>
</comment>
<keyword evidence="12" id="KW-1185">Reference proteome</keyword>
<reference evidence="11 12" key="1">
    <citation type="submission" date="2020-08" db="EMBL/GenBank/DDBJ databases">
        <title>Genomic Encyclopedia of Type Strains, Phase IV (KMG-IV): sequencing the most valuable type-strain genomes for metagenomic binning, comparative biology and taxonomic classification.</title>
        <authorList>
            <person name="Goeker M."/>
        </authorList>
    </citation>
    <scope>NUCLEOTIDE SEQUENCE [LARGE SCALE GENOMIC DNA]</scope>
    <source>
        <strain evidence="11 12">DSM 26723</strain>
    </source>
</reference>
<dbReference type="PANTHER" id="PTHR33254">
    <property type="entry name" value="4-HYDROXY-4-METHYL-2-OXOGLUTARATE ALDOLASE 3-RELATED"/>
    <property type="match status" value="1"/>
</dbReference>
<dbReference type="GO" id="GO:0047443">
    <property type="term" value="F:4-hydroxy-4-methyl-2-oxoglutarate aldolase activity"/>
    <property type="evidence" value="ECO:0007669"/>
    <property type="project" value="UniProtKB-EC"/>
</dbReference>
<keyword evidence="9" id="KW-0460">Magnesium</keyword>
<comment type="similarity">
    <text evidence="3 10">Belongs to the class II aldolase/RraA-like family.</text>
</comment>
<evidence type="ECO:0000313" key="11">
    <source>
        <dbReference type="EMBL" id="MBB6094524.1"/>
    </source>
</evidence>
<evidence type="ECO:0000256" key="10">
    <source>
        <dbReference type="RuleBase" id="RU004338"/>
    </source>
</evidence>
<comment type="function">
    <text evidence="7 10">Catalyzes the aldol cleavage of 4-hydroxy-4-methyl-2-oxoglutarate (HMG) into 2 molecules of pyruvate. Also contains a secondary oxaloacetate (OAA) decarboxylase activity due to the common pyruvate enolate transition state formed following C-C bond cleavage in the retro-aldol and decarboxylation reactions.</text>
</comment>
<comment type="cofactor">
    <cofactor evidence="9">
        <name>Mg(2+)</name>
        <dbReference type="ChEBI" id="CHEBI:18420"/>
    </cofactor>
</comment>
<feature type="binding site" evidence="9">
    <location>
        <position position="97"/>
    </location>
    <ligand>
        <name>substrate</name>
    </ligand>
</feature>
<dbReference type="EC" id="4.1.3.17" evidence="10"/>
<feature type="binding site" evidence="9">
    <location>
        <begin position="75"/>
        <end position="78"/>
    </location>
    <ligand>
        <name>substrate</name>
    </ligand>
</feature>
<evidence type="ECO:0000256" key="8">
    <source>
        <dbReference type="ARBA" id="ARBA00047973"/>
    </source>
</evidence>
<evidence type="ECO:0000256" key="3">
    <source>
        <dbReference type="ARBA" id="ARBA00008621"/>
    </source>
</evidence>
<dbReference type="GO" id="GO:0046872">
    <property type="term" value="F:metal ion binding"/>
    <property type="evidence" value="ECO:0007669"/>
    <property type="project" value="UniProtKB-KW"/>
</dbReference>
<dbReference type="InterPro" id="IPR010203">
    <property type="entry name" value="RraA"/>
</dbReference>
<evidence type="ECO:0000256" key="6">
    <source>
        <dbReference type="ARBA" id="ARBA00023239"/>
    </source>
</evidence>
<dbReference type="InterPro" id="IPR036704">
    <property type="entry name" value="RraA/RraA-like_sf"/>
</dbReference>
<proteinExistence type="inferred from homology"/>
<protein>
    <recommendedName>
        <fullName evidence="10">4-hydroxy-4-methyl-2-oxoglutarate aldolase</fullName>
        <shortName evidence="10">HMG aldolase</shortName>
        <ecNumber evidence="10">4.1.1.112</ecNumber>
        <ecNumber evidence="10">4.1.3.17</ecNumber>
    </recommendedName>
    <alternativeName>
        <fullName evidence="10">Oxaloacetate decarboxylase</fullName>
    </alternativeName>
</protein>
<evidence type="ECO:0000256" key="9">
    <source>
        <dbReference type="PIRSR" id="PIRSR605493-1"/>
    </source>
</evidence>
<keyword evidence="6 10" id="KW-0456">Lyase</keyword>
<evidence type="ECO:0000256" key="2">
    <source>
        <dbReference type="ARBA" id="ARBA00001968"/>
    </source>
</evidence>
<evidence type="ECO:0000256" key="1">
    <source>
        <dbReference type="ARBA" id="ARBA00001342"/>
    </source>
</evidence>
<dbReference type="RefSeq" id="WP_184333940.1">
    <property type="nucleotide sequence ID" value="NZ_JACHHZ010000004.1"/>
</dbReference>
<dbReference type="Pfam" id="PF03737">
    <property type="entry name" value="RraA-like"/>
    <property type="match status" value="1"/>
</dbReference>
<evidence type="ECO:0000313" key="12">
    <source>
        <dbReference type="Proteomes" id="UP000588068"/>
    </source>
</evidence>
<dbReference type="Gene3D" id="3.50.30.40">
    <property type="entry name" value="Ribonuclease E inhibitor RraA/RraA-like"/>
    <property type="match status" value="1"/>
</dbReference>
<dbReference type="EC" id="4.1.1.112" evidence="10"/>
<name>A0A841HPF8_9GAMM</name>
<evidence type="ECO:0000256" key="4">
    <source>
        <dbReference type="ARBA" id="ARBA00011233"/>
    </source>
</evidence>
<dbReference type="CDD" id="cd16841">
    <property type="entry name" value="RraA_family"/>
    <property type="match status" value="1"/>
</dbReference>
<comment type="catalytic activity">
    <reaction evidence="8 10">
        <text>oxaloacetate + H(+) = pyruvate + CO2</text>
        <dbReference type="Rhea" id="RHEA:15641"/>
        <dbReference type="ChEBI" id="CHEBI:15361"/>
        <dbReference type="ChEBI" id="CHEBI:15378"/>
        <dbReference type="ChEBI" id="CHEBI:16452"/>
        <dbReference type="ChEBI" id="CHEBI:16526"/>
        <dbReference type="EC" id="4.1.1.112"/>
    </reaction>
</comment>
<dbReference type="NCBIfam" id="NF006875">
    <property type="entry name" value="PRK09372.1"/>
    <property type="match status" value="1"/>
</dbReference>
<dbReference type="PANTHER" id="PTHR33254:SF4">
    <property type="entry name" value="4-HYDROXY-4-METHYL-2-OXOGLUTARATE ALDOLASE 3-RELATED"/>
    <property type="match status" value="1"/>
</dbReference>
<dbReference type="GO" id="GO:0008428">
    <property type="term" value="F:ribonuclease inhibitor activity"/>
    <property type="evidence" value="ECO:0007669"/>
    <property type="project" value="InterPro"/>
</dbReference>
<dbReference type="GO" id="GO:0051252">
    <property type="term" value="P:regulation of RNA metabolic process"/>
    <property type="evidence" value="ECO:0007669"/>
    <property type="project" value="InterPro"/>
</dbReference>
<comment type="caution">
    <text evidence="11">The sequence shown here is derived from an EMBL/GenBank/DDBJ whole genome shotgun (WGS) entry which is preliminary data.</text>
</comment>
<organism evidence="11 12">
    <name type="scientific">Povalibacter uvarum</name>
    <dbReference type="NCBI Taxonomy" id="732238"/>
    <lineage>
        <taxon>Bacteria</taxon>
        <taxon>Pseudomonadati</taxon>
        <taxon>Pseudomonadota</taxon>
        <taxon>Gammaproteobacteria</taxon>
        <taxon>Steroidobacterales</taxon>
        <taxon>Steroidobacteraceae</taxon>
        <taxon>Povalibacter</taxon>
    </lineage>
</organism>
<gene>
    <name evidence="11" type="ORF">HNQ60_003411</name>
</gene>
<feature type="binding site" evidence="9">
    <location>
        <position position="98"/>
    </location>
    <ligand>
        <name>Mg(2+)</name>
        <dbReference type="ChEBI" id="CHEBI:18420"/>
    </ligand>
</feature>
<keyword evidence="5 9" id="KW-0479">Metal-binding</keyword>
<dbReference type="GO" id="GO:0008948">
    <property type="term" value="F:oxaloacetate decarboxylase activity"/>
    <property type="evidence" value="ECO:0007669"/>
    <property type="project" value="UniProtKB-EC"/>
</dbReference>
<dbReference type="NCBIfam" id="NF009134">
    <property type="entry name" value="PRK12487.1"/>
    <property type="match status" value="1"/>
</dbReference>
<dbReference type="SUPFAM" id="SSF89562">
    <property type="entry name" value="RraA-like"/>
    <property type="match status" value="1"/>
</dbReference>